<sequence length="55" mass="5998">MTEKKTYDSDQIKDAKKLADVLISVKGESRPVFALMVESMLIGAELAEKGIARTA</sequence>
<dbReference type="Proteomes" id="UP000241510">
    <property type="component" value="Segment"/>
</dbReference>
<organism evidence="1 2">
    <name type="scientific">Faecalibacterium phage FP_Epona</name>
    <dbReference type="NCBI Taxonomy" id="2070182"/>
    <lineage>
        <taxon>Viruses</taxon>
        <taxon>Duplodnaviria</taxon>
        <taxon>Heunggongvirae</taxon>
        <taxon>Uroviricota</taxon>
        <taxon>Caudoviricetes</taxon>
        <taxon>Eponavirus</taxon>
        <taxon>Eponavirus epona</taxon>
    </lineage>
</organism>
<proteinExistence type="predicted"/>
<keyword evidence="2" id="KW-1185">Reference proteome</keyword>
<dbReference type="KEGG" id="vg:54987529"/>
<accession>A0A2K9V2X1</accession>
<dbReference type="RefSeq" id="YP_009797119.1">
    <property type="nucleotide sequence ID" value="NC_047910.1"/>
</dbReference>
<dbReference type="EMBL" id="MG711462">
    <property type="protein sequence ID" value="AUV56421.1"/>
    <property type="molecule type" value="Genomic_DNA"/>
</dbReference>
<name>A0A2K9V2X1_9CAUD</name>
<protein>
    <submittedName>
        <fullName evidence="1">DNA binding domain-containing protein</fullName>
    </submittedName>
</protein>
<dbReference type="GeneID" id="54987529"/>
<evidence type="ECO:0000313" key="2">
    <source>
        <dbReference type="Proteomes" id="UP000241510"/>
    </source>
</evidence>
<reference evidence="1 2" key="1">
    <citation type="submission" date="2017-12" db="EMBL/GenBank/DDBJ databases">
        <title>Phages infecting Faecalibacterium prausnitzii belong to novel viral genera that help decipher intestinal viromes.</title>
        <authorList>
            <person name="Petit M.-A."/>
            <person name="De Paepe M."/>
            <person name="Benevides L."/>
            <person name="Langella P."/>
        </authorList>
    </citation>
    <scope>NUCLEOTIDE SEQUENCE [LARGE SCALE GENOMIC DNA]</scope>
</reference>
<evidence type="ECO:0000313" key="1">
    <source>
        <dbReference type="EMBL" id="AUV56421.1"/>
    </source>
</evidence>